<feature type="transmembrane region" description="Helical" evidence="4">
    <location>
        <begin position="23"/>
        <end position="44"/>
    </location>
</feature>
<dbReference type="InterPro" id="IPR036927">
    <property type="entry name" value="Cyt_c_oxase-like_su1_sf"/>
</dbReference>
<organism evidence="6 7">
    <name type="scientific">Carboxydichorda subterranea</name>
    <dbReference type="NCBI Taxonomy" id="3109565"/>
    <lineage>
        <taxon>Bacteria</taxon>
        <taxon>Bacillati</taxon>
        <taxon>Bacillota</taxon>
        <taxon>Limnochordia</taxon>
        <taxon>Limnochordales</taxon>
        <taxon>Geochordaceae</taxon>
        <taxon>Carboxydichorda</taxon>
    </lineage>
</organism>
<name>A0ABZ1C0Z2_9FIRM</name>
<feature type="transmembrane region" description="Helical" evidence="4">
    <location>
        <begin position="349"/>
        <end position="370"/>
    </location>
</feature>
<dbReference type="SUPFAM" id="SSF81442">
    <property type="entry name" value="Cytochrome c oxidase subunit I-like"/>
    <property type="match status" value="1"/>
</dbReference>
<feature type="transmembrane region" description="Helical" evidence="4">
    <location>
        <begin position="510"/>
        <end position="538"/>
    </location>
</feature>
<feature type="transmembrane region" description="Helical" evidence="4">
    <location>
        <begin position="755"/>
        <end position="776"/>
    </location>
</feature>
<dbReference type="InterPro" id="IPR023616">
    <property type="entry name" value="Cyt_c_oxase-like_su1_dom"/>
</dbReference>
<dbReference type="Pfam" id="PF00115">
    <property type="entry name" value="COX1"/>
    <property type="match status" value="1"/>
</dbReference>
<dbReference type="PROSITE" id="PS50855">
    <property type="entry name" value="COX1"/>
    <property type="match status" value="1"/>
</dbReference>
<gene>
    <name evidence="6" type="ORF">U7230_02940</name>
</gene>
<dbReference type="RefSeq" id="WP_324717254.1">
    <property type="nucleotide sequence ID" value="NZ_CP141615.1"/>
</dbReference>
<keyword evidence="2" id="KW-0249">Electron transport</keyword>
<feature type="transmembrane region" description="Helical" evidence="4">
    <location>
        <begin position="476"/>
        <end position="498"/>
    </location>
</feature>
<feature type="transmembrane region" description="Helical" evidence="4">
    <location>
        <begin position="391"/>
        <end position="412"/>
    </location>
</feature>
<dbReference type="InterPro" id="IPR054309">
    <property type="entry name" value="NorB_cytochrome_c-like"/>
</dbReference>
<proteinExistence type="predicted"/>
<accession>A0ABZ1C0Z2</accession>
<evidence type="ECO:0000313" key="7">
    <source>
        <dbReference type="Proteomes" id="UP001332192"/>
    </source>
</evidence>
<dbReference type="EMBL" id="CP141615">
    <property type="protein sequence ID" value="WRP17983.1"/>
    <property type="molecule type" value="Genomic_DNA"/>
</dbReference>
<keyword evidence="7" id="KW-1185">Reference proteome</keyword>
<feature type="domain" description="Cytochrome oxidase subunit I profile" evidence="5">
    <location>
        <begin position="497"/>
        <end position="713"/>
    </location>
</feature>
<evidence type="ECO:0000313" key="6">
    <source>
        <dbReference type="EMBL" id="WRP17983.1"/>
    </source>
</evidence>
<dbReference type="Gene3D" id="1.20.210.10">
    <property type="entry name" value="Cytochrome c oxidase-like, subunit I domain"/>
    <property type="match status" value="1"/>
</dbReference>
<feature type="transmembrane region" description="Helical" evidence="4">
    <location>
        <begin position="444"/>
        <end position="464"/>
    </location>
</feature>
<feature type="transmembrane region" description="Helical" evidence="4">
    <location>
        <begin position="669"/>
        <end position="692"/>
    </location>
</feature>
<evidence type="ECO:0000259" key="5">
    <source>
        <dbReference type="PROSITE" id="PS50855"/>
    </source>
</evidence>
<keyword evidence="1" id="KW-0679">Respiratory chain</keyword>
<feature type="compositionally biased region" description="Low complexity" evidence="3">
    <location>
        <begin position="794"/>
        <end position="809"/>
    </location>
</feature>
<protein>
    <submittedName>
        <fullName evidence="6">Cbb3-type cytochrome c oxidase subunit I</fullName>
    </submittedName>
</protein>
<feature type="transmembrane region" description="Helical" evidence="4">
    <location>
        <begin position="577"/>
        <end position="601"/>
    </location>
</feature>
<evidence type="ECO:0000256" key="4">
    <source>
        <dbReference type="SAM" id="Phobius"/>
    </source>
</evidence>
<sequence length="817" mass="88691">MAARLDARPVWPGKAQDIERSGFWKYALVLTVLAVFTVMVVGAATTLREVPPVPQIVVVEGTGRAWDGQAILQGQSAWQRYGLMDYGSVLGNGAMRGPDFTAQTLRLMVQAMHEYYAARLPAPGSAEAAGDRQALVEARVRRELSANRYDPTTRTLTITPAQAYALEKVEGYYRELFARGDPAASLPAGIVSARDVPALSRFFFWTAWLSAARRPGQAYSYTNNWPYEPAAGNTVTPGSIVASAVSVALLLAVLALVLWAYFRYRLQMEPTAGEGVDPGARGLFLPRELTAGQRASGKFLLVVVALLLAQTLLGGWMAHGYVAPDFFGIKTIAGIPIDRLLPFSVARTWHLQLAIFWVATAWMAAGLFLAPALARSGQRAEEPRGQATWTHVLFGALLLVAAGSLLGEWWGATGRLSAGDGPAGAGLWWWIGHQGWEYLELGRLWQLLLIAGLGLWLVLVYRGLRRALKRQQDPGSLAHLLLYASAAIPVFYGFGLLFKPGTNWAIAEFWRWWVIHLWVEGIFEVFTLVVTAALLVHLGLVRPSSALRATYFQVILVMATGVIGTAHHYYFVGLPELWLALGATFSALEVVPLTLLGVEAYDQYRLMRAAERSAGQAASGRFAYAPVFWFLMATAFWNLVGAGILGFFINLPAVNYFEHGTFLTAAHGHAALMGVYGMLALALLVFVLRSLARPDAFSERAVRWGFWGLNLGLAGMVALTLIPVGIGQLQASAGQGFAFARDPAFYQTPWVHRLLWLRMLPDSVFIVLGVVPMLWATVKGLLHMRPATAGPQPAEASGAPERAAARPALGAGGDGAA</sequence>
<keyword evidence="4" id="KW-0812">Transmembrane</keyword>
<feature type="transmembrane region" description="Helical" evidence="4">
    <location>
        <begin position="622"/>
        <end position="649"/>
    </location>
</feature>
<dbReference type="PANTHER" id="PTHR10422:SF38">
    <property type="entry name" value="CYTOCHROME B SUBUNIT OF NITRIC OXIDE REDUCTASE"/>
    <property type="match status" value="1"/>
</dbReference>
<feature type="transmembrane region" description="Helical" evidence="4">
    <location>
        <begin position="240"/>
        <end position="262"/>
    </location>
</feature>
<feature type="transmembrane region" description="Helical" evidence="4">
    <location>
        <begin position="299"/>
        <end position="318"/>
    </location>
</feature>
<keyword evidence="1" id="KW-0813">Transport</keyword>
<dbReference type="PANTHER" id="PTHR10422">
    <property type="entry name" value="CYTOCHROME C OXIDASE SUBUNIT 1"/>
    <property type="match status" value="1"/>
</dbReference>
<dbReference type="InterPro" id="IPR000883">
    <property type="entry name" value="Cyt_C_Oxase_1"/>
</dbReference>
<keyword evidence="4" id="KW-0472">Membrane</keyword>
<evidence type="ECO:0000256" key="2">
    <source>
        <dbReference type="ARBA" id="ARBA00022982"/>
    </source>
</evidence>
<dbReference type="Pfam" id="PF22085">
    <property type="entry name" value="NorB_cytochrome_c-like"/>
    <property type="match status" value="1"/>
</dbReference>
<feature type="transmembrane region" description="Helical" evidence="4">
    <location>
        <begin position="550"/>
        <end position="571"/>
    </location>
</feature>
<feature type="region of interest" description="Disordered" evidence="3">
    <location>
        <begin position="789"/>
        <end position="817"/>
    </location>
</feature>
<evidence type="ECO:0000256" key="3">
    <source>
        <dbReference type="SAM" id="MobiDB-lite"/>
    </source>
</evidence>
<dbReference type="Proteomes" id="UP001332192">
    <property type="component" value="Chromosome"/>
</dbReference>
<feature type="transmembrane region" description="Helical" evidence="4">
    <location>
        <begin position="704"/>
        <end position="726"/>
    </location>
</feature>
<evidence type="ECO:0000256" key="1">
    <source>
        <dbReference type="ARBA" id="ARBA00022660"/>
    </source>
</evidence>
<reference evidence="6 7" key="1">
    <citation type="journal article" date="2024" name="Front. Microbiol.">
        <title>Novel thermophilic genera Geochorda gen. nov. and Carboxydochorda gen. nov. from the deep terrestrial subsurface reveal the ecophysiological diversity in the class Limnochordia.</title>
        <authorList>
            <person name="Karnachuk O.V."/>
            <person name="Lukina A.P."/>
            <person name="Avakyan M.R."/>
            <person name="Kadnikov V.V."/>
            <person name="Begmatov S."/>
            <person name="Beletsky A.V."/>
            <person name="Vlasova K.G."/>
            <person name="Novikov A.A."/>
            <person name="Shcherbakova V.A."/>
            <person name="Mardanov A.V."/>
            <person name="Ravin N.V."/>
        </authorList>
    </citation>
    <scope>NUCLEOTIDE SEQUENCE [LARGE SCALE GENOMIC DNA]</scope>
    <source>
        <strain evidence="6 7">L945</strain>
    </source>
</reference>
<keyword evidence="4" id="KW-1133">Transmembrane helix</keyword>